<dbReference type="EMBL" id="CP127294">
    <property type="protein sequence ID" value="WIX81346.1"/>
    <property type="molecule type" value="Genomic_DNA"/>
</dbReference>
<protein>
    <submittedName>
        <fullName evidence="4">Acetyltransferase</fullName>
    </submittedName>
</protein>
<dbReference type="PANTHER" id="PTHR43800">
    <property type="entry name" value="PEPTIDYL-LYSINE N-ACETYLTRANSFERASE YJAB"/>
    <property type="match status" value="1"/>
</dbReference>
<keyword evidence="1" id="KW-0808">Transferase</keyword>
<dbReference type="CDD" id="cd04301">
    <property type="entry name" value="NAT_SF"/>
    <property type="match status" value="1"/>
</dbReference>
<dbReference type="Pfam" id="PF13508">
    <property type="entry name" value="Acetyltransf_7"/>
    <property type="match status" value="1"/>
</dbReference>
<dbReference type="AlphaFoldDB" id="A0A9Y2ILA8"/>
<dbReference type="GO" id="GO:0016747">
    <property type="term" value="F:acyltransferase activity, transferring groups other than amino-acyl groups"/>
    <property type="evidence" value="ECO:0007669"/>
    <property type="project" value="InterPro"/>
</dbReference>
<dbReference type="RefSeq" id="WP_285971945.1">
    <property type="nucleotide sequence ID" value="NZ_CP127294.1"/>
</dbReference>
<evidence type="ECO:0000259" key="3">
    <source>
        <dbReference type="PROSITE" id="PS51186"/>
    </source>
</evidence>
<name>A0A9Y2ILA8_9PSEU</name>
<dbReference type="Proteomes" id="UP001236014">
    <property type="component" value="Chromosome"/>
</dbReference>
<accession>A0A9Y2ILA8</accession>
<evidence type="ECO:0000256" key="1">
    <source>
        <dbReference type="ARBA" id="ARBA00022679"/>
    </source>
</evidence>
<dbReference type="SUPFAM" id="SSF55729">
    <property type="entry name" value="Acyl-CoA N-acyltransferases (Nat)"/>
    <property type="match status" value="1"/>
</dbReference>
<reference evidence="4 5" key="1">
    <citation type="submission" date="2023-06" db="EMBL/GenBank/DDBJ databases">
        <authorList>
            <person name="Oyuntsetseg B."/>
            <person name="Kim S.B."/>
        </authorList>
    </citation>
    <scope>NUCLEOTIDE SEQUENCE [LARGE SCALE GENOMIC DNA]</scope>
    <source>
        <strain evidence="4 5">2-15</strain>
    </source>
</reference>
<evidence type="ECO:0000313" key="5">
    <source>
        <dbReference type="Proteomes" id="UP001236014"/>
    </source>
</evidence>
<proteinExistence type="predicted"/>
<dbReference type="InterPro" id="IPR000182">
    <property type="entry name" value="GNAT_dom"/>
</dbReference>
<evidence type="ECO:0000256" key="2">
    <source>
        <dbReference type="ARBA" id="ARBA00023315"/>
    </source>
</evidence>
<dbReference type="PANTHER" id="PTHR43800:SF1">
    <property type="entry name" value="PEPTIDYL-LYSINE N-ACETYLTRANSFERASE YJAB"/>
    <property type="match status" value="1"/>
</dbReference>
<dbReference type="Gene3D" id="3.40.630.30">
    <property type="match status" value="1"/>
</dbReference>
<dbReference type="KEGG" id="acab:QRX50_11575"/>
<keyword evidence="2" id="KW-0012">Acyltransferase</keyword>
<dbReference type="InterPro" id="IPR016181">
    <property type="entry name" value="Acyl_CoA_acyltransferase"/>
</dbReference>
<organism evidence="4 5">
    <name type="scientific">Amycolatopsis carbonis</name>
    <dbReference type="NCBI Taxonomy" id="715471"/>
    <lineage>
        <taxon>Bacteria</taxon>
        <taxon>Bacillati</taxon>
        <taxon>Actinomycetota</taxon>
        <taxon>Actinomycetes</taxon>
        <taxon>Pseudonocardiales</taxon>
        <taxon>Pseudonocardiaceae</taxon>
        <taxon>Amycolatopsis</taxon>
    </lineage>
</organism>
<feature type="domain" description="N-acetyltransferase" evidence="3">
    <location>
        <begin position="3"/>
        <end position="144"/>
    </location>
</feature>
<evidence type="ECO:0000313" key="4">
    <source>
        <dbReference type="EMBL" id="WIX81346.1"/>
    </source>
</evidence>
<gene>
    <name evidence="4" type="ORF">QRX50_11575</name>
</gene>
<dbReference type="PROSITE" id="PS51186">
    <property type="entry name" value="GNAT"/>
    <property type="match status" value="1"/>
</dbReference>
<dbReference type="NCBIfam" id="NF007807">
    <property type="entry name" value="PRK10514.1"/>
    <property type="match status" value="1"/>
</dbReference>
<keyword evidence="5" id="KW-1185">Reference proteome</keyword>
<sequence length="145" mass="15524">MTISLRPVSGPAEYPELLAIWRSAVEATHDFLTPADVEFFAERVPGYFPGAEITVATVDGAAAGFSGVSDASLEMLFVHAGHRGAGIGSALVRKAFAEFPALTVDVNEQNPQAVGFYLHHGFVIAGRSEMDSEGRPFPLLHLRRA</sequence>